<gene>
    <name evidence="9" type="ORF">APLA_LOCUS10428</name>
</gene>
<evidence type="ECO:0000313" key="9">
    <source>
        <dbReference type="EMBL" id="CAB3245371.1"/>
    </source>
</evidence>
<feature type="transmembrane region" description="Helical" evidence="8">
    <location>
        <begin position="123"/>
        <end position="143"/>
    </location>
</feature>
<feature type="transmembrane region" description="Helical" evidence="8">
    <location>
        <begin position="88"/>
        <end position="111"/>
    </location>
</feature>
<dbReference type="InterPro" id="IPR009318">
    <property type="entry name" value="Gustatory_rcpt"/>
</dbReference>
<evidence type="ECO:0000313" key="10">
    <source>
        <dbReference type="Proteomes" id="UP000494106"/>
    </source>
</evidence>
<evidence type="ECO:0000256" key="7">
    <source>
        <dbReference type="ARBA" id="ARBA00023170"/>
    </source>
</evidence>
<keyword evidence="4 8" id="KW-0812">Transmembrane</keyword>
<sequence>MWKSEPAFQKPNNLKNLKCSGDVHKNTKNQNDRKSLSVERLRLTEDKGGLYTSIRMTLFCSRVLGLLPLSGLTCQTSDKLRFNLRSPYSIYFGVSLFGQFLMAFTSCFYLVQHGFSLPNITNTIFNTSSLLSSLALVHMGRFWPLFMKRIEEMEKKLPPFRKSLHNTTANITIFILIVAAGMANSNFSLKVLQNLSY</sequence>
<keyword evidence="6 8" id="KW-0472">Membrane</keyword>
<dbReference type="GO" id="GO:0005886">
    <property type="term" value="C:plasma membrane"/>
    <property type="evidence" value="ECO:0007669"/>
    <property type="project" value="UniProtKB-SubCell"/>
</dbReference>
<dbReference type="Pfam" id="PF06151">
    <property type="entry name" value="Trehalose_recp"/>
    <property type="match status" value="1"/>
</dbReference>
<keyword evidence="5 8" id="KW-1133">Transmembrane helix</keyword>
<evidence type="ECO:0000256" key="4">
    <source>
        <dbReference type="ARBA" id="ARBA00022692"/>
    </source>
</evidence>
<evidence type="ECO:0000256" key="8">
    <source>
        <dbReference type="SAM" id="Phobius"/>
    </source>
</evidence>
<evidence type="ECO:0000256" key="3">
    <source>
        <dbReference type="ARBA" id="ARBA00022475"/>
    </source>
</evidence>
<name>A0A8S1AFJ0_ARCPL</name>
<evidence type="ECO:0000256" key="6">
    <source>
        <dbReference type="ARBA" id="ARBA00023136"/>
    </source>
</evidence>
<dbReference type="GO" id="GO:0008527">
    <property type="term" value="F:taste receptor activity"/>
    <property type="evidence" value="ECO:0007669"/>
    <property type="project" value="InterPro"/>
</dbReference>
<protein>
    <submittedName>
        <fullName evidence="9">Uncharacterized protein</fullName>
    </submittedName>
</protein>
<keyword evidence="7" id="KW-0675">Receptor</keyword>
<proteinExistence type="inferred from homology"/>
<evidence type="ECO:0000256" key="2">
    <source>
        <dbReference type="ARBA" id="ARBA00005327"/>
    </source>
</evidence>
<dbReference type="GO" id="GO:0050916">
    <property type="term" value="P:sensory perception of sweet taste"/>
    <property type="evidence" value="ECO:0007669"/>
    <property type="project" value="UniProtKB-ARBA"/>
</dbReference>
<dbReference type="OrthoDB" id="5800391at2759"/>
<comment type="similarity">
    <text evidence="2">Belongs to the insect chemoreceptor superfamily. Gustatory receptor (GR) family. Gr5a subfamily.</text>
</comment>
<dbReference type="PANTHER" id="PTHR21421">
    <property type="entry name" value="GUSTATORY RECEPTOR"/>
    <property type="match status" value="1"/>
</dbReference>
<dbReference type="EMBL" id="CADEBC010000524">
    <property type="protein sequence ID" value="CAB3245371.1"/>
    <property type="molecule type" value="Genomic_DNA"/>
</dbReference>
<comment type="subcellular location">
    <subcellularLocation>
        <location evidence="1">Cell membrane</location>
        <topology evidence="1">Multi-pass membrane protein</topology>
    </subcellularLocation>
</comment>
<evidence type="ECO:0000256" key="1">
    <source>
        <dbReference type="ARBA" id="ARBA00004651"/>
    </source>
</evidence>
<accession>A0A8S1AFJ0</accession>
<keyword evidence="10" id="KW-1185">Reference proteome</keyword>
<dbReference type="Proteomes" id="UP000494106">
    <property type="component" value="Unassembled WGS sequence"/>
</dbReference>
<evidence type="ECO:0000256" key="5">
    <source>
        <dbReference type="ARBA" id="ARBA00022989"/>
    </source>
</evidence>
<dbReference type="AlphaFoldDB" id="A0A8S1AFJ0"/>
<comment type="caution">
    <text evidence="9">The sequence shown here is derived from an EMBL/GenBank/DDBJ whole genome shotgun (WGS) entry which is preliminary data.</text>
</comment>
<keyword evidence="3" id="KW-1003">Cell membrane</keyword>
<dbReference type="PANTHER" id="PTHR21421:SF29">
    <property type="entry name" value="GUSTATORY RECEPTOR 5A FOR TREHALOSE-RELATED"/>
    <property type="match status" value="1"/>
</dbReference>
<organism evidence="9 10">
    <name type="scientific">Arctia plantaginis</name>
    <name type="common">Wood tiger moth</name>
    <name type="synonym">Phalaena plantaginis</name>
    <dbReference type="NCBI Taxonomy" id="874455"/>
    <lineage>
        <taxon>Eukaryota</taxon>
        <taxon>Metazoa</taxon>
        <taxon>Ecdysozoa</taxon>
        <taxon>Arthropoda</taxon>
        <taxon>Hexapoda</taxon>
        <taxon>Insecta</taxon>
        <taxon>Pterygota</taxon>
        <taxon>Neoptera</taxon>
        <taxon>Endopterygota</taxon>
        <taxon>Lepidoptera</taxon>
        <taxon>Glossata</taxon>
        <taxon>Ditrysia</taxon>
        <taxon>Noctuoidea</taxon>
        <taxon>Erebidae</taxon>
        <taxon>Arctiinae</taxon>
        <taxon>Arctia</taxon>
    </lineage>
</organism>
<reference evidence="9 10" key="1">
    <citation type="submission" date="2020-04" db="EMBL/GenBank/DDBJ databases">
        <authorList>
            <person name="Wallbank WR R."/>
            <person name="Pardo Diaz C."/>
            <person name="Kozak K."/>
            <person name="Martin S."/>
            <person name="Jiggins C."/>
            <person name="Moest M."/>
            <person name="Warren A I."/>
            <person name="Byers J.R.P. K."/>
            <person name="Montejo-Kovacevich G."/>
            <person name="Yen C E."/>
        </authorList>
    </citation>
    <scope>NUCLEOTIDE SEQUENCE [LARGE SCALE GENOMIC DNA]</scope>
</reference>
<feature type="transmembrane region" description="Helical" evidence="8">
    <location>
        <begin position="164"/>
        <end position="183"/>
    </location>
</feature>